<evidence type="ECO:0000313" key="2">
    <source>
        <dbReference type="Proteomes" id="UP000282837"/>
    </source>
</evidence>
<dbReference type="Proteomes" id="UP000282837">
    <property type="component" value="Unassembled WGS sequence"/>
</dbReference>
<comment type="caution">
    <text evidence="1">The sequence shown here is derived from an EMBL/GenBank/DDBJ whole genome shotgun (WGS) entry which is preliminary data.</text>
</comment>
<name>A0A3S3TN17_9SPHN</name>
<sequence>MAEIASLAGMSRRQLGRLLDGQKPLRLIDLKRLSAIVGIDAAKAVIAIEVIGDWSAYDEPVLEILIRMLAPVFKKVDASADFPMEPLSEAAEEKFTTWLAEILVTNQKQIRQRRDEFVKLPTL</sequence>
<organism evidence="1 2">
    <name type="scientific">Novosphingobium umbonatum</name>
    <dbReference type="NCBI Taxonomy" id="1908524"/>
    <lineage>
        <taxon>Bacteria</taxon>
        <taxon>Pseudomonadati</taxon>
        <taxon>Pseudomonadota</taxon>
        <taxon>Alphaproteobacteria</taxon>
        <taxon>Sphingomonadales</taxon>
        <taxon>Sphingomonadaceae</taxon>
        <taxon>Novosphingobium</taxon>
    </lineage>
</organism>
<proteinExistence type="predicted"/>
<keyword evidence="2" id="KW-1185">Reference proteome</keyword>
<dbReference type="AlphaFoldDB" id="A0A3S3TN17"/>
<evidence type="ECO:0000313" key="1">
    <source>
        <dbReference type="EMBL" id="RVU04765.1"/>
    </source>
</evidence>
<reference evidence="1 2" key="1">
    <citation type="submission" date="2019-01" db="EMBL/GenBank/DDBJ databases">
        <authorList>
            <person name="Chen W.-M."/>
        </authorList>
    </citation>
    <scope>NUCLEOTIDE SEQUENCE [LARGE SCALE GENOMIC DNA]</scope>
    <source>
        <strain evidence="1 2">FSY-9</strain>
    </source>
</reference>
<accession>A0A3S3TN17</accession>
<protein>
    <submittedName>
        <fullName evidence="1">Uncharacterized protein</fullName>
    </submittedName>
</protein>
<dbReference type="OrthoDB" id="7504711at2"/>
<dbReference type="EMBL" id="SACO01000007">
    <property type="protein sequence ID" value="RVU04765.1"/>
    <property type="molecule type" value="Genomic_DNA"/>
</dbReference>
<gene>
    <name evidence="1" type="ORF">EOE18_10915</name>
</gene>